<sequence>METAASIIAFVQITSDIVKCMIKAKQIWDQSKDLPEDIQDLIVRLQQYKPIFEDMESQLTNDADGYFSISRNDSLVLSSLKISNQAHQTLEALVTDLKTQLNTKKGFKRKLAAIRMVMGKDNVERLKTRLSSAIELLEASVRAYQIAFTRQAPDFIVQKLTKELCARFEVSKLEKKPSLKAIQGANDGEAKKPDDKDIPIKGAHLMLPTTSQPPARARTFSPSKTGRFSLSYVTNTGAWQACMQWPSWLSQSVVEIQSNPTLWSSSYSFRTYNIVSFDSEIVQRVRNGDKNGVLELFRNRQASPFDKDQHGSSLLYHAVYNGNYEMCRLLLNNGLQETLVETAGQENESPLSALVYQSEKKQPKQPEQVWQQITELFHSYLDDPESTMILRLFDFIQEWAHGDEYVLVFQKRFLKKFYTGPLLNRLEAFRLGSFHLKTPRALMQLIAEDRQVTSLDVEQSSQGKLSLVHSVAVALGIRFADEVLPYKRAWCQWRVYNDGWSDAVRAVASVATPDDLHEVETVSPWDAYHVPSWRGTPLVSVLGGALCYVSPDITFFHWDAVFQGTVRQWAQDLHEAGVDLVEYGKREALILKEQLRGALDADAIELSRHQVKNPMAGSAESLRVGLCKQGKWNQNHWVPIRLLGLEFGPRVEDWRVVWAPEFEWMAFQFWEMIERKESSAMPGSWID</sequence>
<dbReference type="PROSITE" id="PS50088">
    <property type="entry name" value="ANK_REPEAT"/>
    <property type="match status" value="1"/>
</dbReference>
<comment type="caution">
    <text evidence="2">The sequence shown here is derived from an EMBL/GenBank/DDBJ whole genome shotgun (WGS) entry which is preliminary data.</text>
</comment>
<dbReference type="EMBL" id="NKUJ01000189">
    <property type="protein sequence ID" value="RMJ10825.1"/>
    <property type="molecule type" value="Genomic_DNA"/>
</dbReference>
<dbReference type="STRING" id="2010991.A0A3M2S0R7"/>
<gene>
    <name evidence="2" type="ORF">CDV36_009548</name>
</gene>
<dbReference type="OrthoDB" id="3200163at2759"/>
<dbReference type="SUPFAM" id="SSF48403">
    <property type="entry name" value="Ankyrin repeat"/>
    <property type="match status" value="1"/>
</dbReference>
<dbReference type="InterPro" id="IPR002110">
    <property type="entry name" value="Ankyrin_rpt"/>
</dbReference>
<name>A0A3M2S0R7_9HYPO</name>
<dbReference type="PROSITE" id="PS50297">
    <property type="entry name" value="ANK_REP_REGION"/>
    <property type="match status" value="1"/>
</dbReference>
<accession>A0A3M2S0R7</accession>
<keyword evidence="3" id="KW-1185">Reference proteome</keyword>
<evidence type="ECO:0000313" key="2">
    <source>
        <dbReference type="EMBL" id="RMJ10825.1"/>
    </source>
</evidence>
<dbReference type="Proteomes" id="UP000277212">
    <property type="component" value="Unassembled WGS sequence"/>
</dbReference>
<protein>
    <submittedName>
        <fullName evidence="2">Uncharacterized protein</fullName>
    </submittedName>
</protein>
<evidence type="ECO:0000256" key="1">
    <source>
        <dbReference type="PROSITE-ProRule" id="PRU00023"/>
    </source>
</evidence>
<dbReference type="AlphaFoldDB" id="A0A3M2S0R7"/>
<dbReference type="InterPro" id="IPR036770">
    <property type="entry name" value="Ankyrin_rpt-contain_sf"/>
</dbReference>
<evidence type="ECO:0000313" key="3">
    <source>
        <dbReference type="Proteomes" id="UP000277212"/>
    </source>
</evidence>
<proteinExistence type="predicted"/>
<dbReference type="Gene3D" id="1.25.40.20">
    <property type="entry name" value="Ankyrin repeat-containing domain"/>
    <property type="match status" value="1"/>
</dbReference>
<organism evidence="2 3">
    <name type="scientific">Fusarium kuroshium</name>
    <dbReference type="NCBI Taxonomy" id="2010991"/>
    <lineage>
        <taxon>Eukaryota</taxon>
        <taxon>Fungi</taxon>
        <taxon>Dikarya</taxon>
        <taxon>Ascomycota</taxon>
        <taxon>Pezizomycotina</taxon>
        <taxon>Sordariomycetes</taxon>
        <taxon>Hypocreomycetidae</taxon>
        <taxon>Hypocreales</taxon>
        <taxon>Nectriaceae</taxon>
        <taxon>Fusarium</taxon>
        <taxon>Fusarium solani species complex</taxon>
    </lineage>
</organism>
<feature type="repeat" description="ANK" evidence="1">
    <location>
        <begin position="310"/>
        <end position="342"/>
    </location>
</feature>
<keyword evidence="1" id="KW-0040">ANK repeat</keyword>
<reference evidence="2 3" key="1">
    <citation type="submission" date="2017-06" db="EMBL/GenBank/DDBJ databases">
        <title>Comparative genomic analysis of Ambrosia Fusariam Clade fungi.</title>
        <authorList>
            <person name="Stajich J.E."/>
            <person name="Carrillo J."/>
            <person name="Kijimoto T."/>
            <person name="Eskalen A."/>
            <person name="O'Donnell K."/>
            <person name="Kasson M."/>
        </authorList>
    </citation>
    <scope>NUCLEOTIDE SEQUENCE [LARGE SCALE GENOMIC DNA]</scope>
    <source>
        <strain evidence="2">UCR3666</strain>
    </source>
</reference>